<gene>
    <name evidence="4" type="ORF">BGP84_00095</name>
</gene>
<feature type="compositionally biased region" description="Low complexity" evidence="2">
    <location>
        <begin position="340"/>
        <end position="355"/>
    </location>
</feature>
<dbReference type="NCBIfam" id="TIGR03752">
    <property type="entry name" value="conj_TIGR03752"/>
    <property type="match status" value="1"/>
</dbReference>
<dbReference type="Proteomes" id="UP000237230">
    <property type="component" value="Unassembled WGS sequence"/>
</dbReference>
<evidence type="ECO:0000256" key="2">
    <source>
        <dbReference type="SAM" id="MobiDB-lite"/>
    </source>
</evidence>
<reference evidence="4 5" key="1">
    <citation type="submission" date="2016-08" db="EMBL/GenBank/DDBJ databases">
        <authorList>
            <person name="Seilhamer J.J."/>
        </authorList>
    </citation>
    <scope>NUCLEOTIDE SEQUENCE [LARGE SCALE GENOMIC DNA]</scope>
    <source>
        <strain evidence="4 5">KH-21-114</strain>
    </source>
</reference>
<keyword evidence="3" id="KW-0812">Transmembrane</keyword>
<keyword evidence="3" id="KW-0472">Membrane</keyword>
<organism evidence="4 5">
    <name type="scientific">Pseudomonas putida</name>
    <name type="common">Arthrobacter siderocapsulatus</name>
    <dbReference type="NCBI Taxonomy" id="303"/>
    <lineage>
        <taxon>Bacteria</taxon>
        <taxon>Pseudomonadati</taxon>
        <taxon>Pseudomonadota</taxon>
        <taxon>Gammaproteobacteria</taxon>
        <taxon>Pseudomonadales</taxon>
        <taxon>Pseudomonadaceae</taxon>
        <taxon>Pseudomonas</taxon>
    </lineage>
</organism>
<feature type="coiled-coil region" evidence="1">
    <location>
        <begin position="71"/>
        <end position="112"/>
    </location>
</feature>
<reference evidence="4 5" key="2">
    <citation type="submission" date="2018-03" db="EMBL/GenBank/DDBJ databases">
        <title>Draft genome of Pseudomonas putida strain KH-21-114.</title>
        <authorList>
            <person name="Yoshizawa S."/>
            <person name="Khan N.H."/>
            <person name="Nishimura M."/>
            <person name="Chiura H.X."/>
            <person name="Ogura Y."/>
            <person name="Hayashi T."/>
            <person name="Kogure K."/>
        </authorList>
    </citation>
    <scope>NUCLEOTIDE SEQUENCE [LARGE SCALE GENOMIC DNA]</scope>
    <source>
        <strain evidence="4 5">KH-21-114</strain>
    </source>
</reference>
<evidence type="ECO:0000313" key="5">
    <source>
        <dbReference type="Proteomes" id="UP000237230"/>
    </source>
</evidence>
<dbReference type="InterPro" id="IPR021207">
    <property type="entry name" value="Integr_conj_element_PFL4705"/>
</dbReference>
<feature type="region of interest" description="Disordered" evidence="2">
    <location>
        <begin position="334"/>
        <end position="357"/>
    </location>
</feature>
<evidence type="ECO:0000313" key="4">
    <source>
        <dbReference type="EMBL" id="POG11722.1"/>
    </source>
</evidence>
<keyword evidence="1" id="KW-0175">Coiled coil</keyword>
<sequence>MGSLKSNPLLKYLLIPVLIGALIIVFKGGSKKEEPKAPEDKPIIIGGDTARKLGVDGDTPADTLRTVVAESREVKDQIAKVLTDNKELKDQNAELQLRLSRIDQNVDNKLNDAKGELQEQVKNQSVGLLDQFQRQLDNLSQNPNAAGQDLPIGLGVMPGDGAGFDKGTKSNGLVWVEPTDATALDASGKPLQPGSAQTASSFNFPTSFGSTLDKGQTVLSATAQNVGADLSPQDARKQVRKAYTLPQNSTLMGSVAMSALIGRVPIDGTVNDPFPFKVLIGPDNLTANGIEIPDVVGAVASGTASGDWTLSCVRGQVRSLTFVFADGTVRSFPAPAEEANGSQNNNQNSSNGNGQPAIQGGLGWISDSYGIPCISGERRSNAKEYLTNQSLVTAAGAGIAKLLKADEQNSSTTFSSGGTSFGTTGSSGNSAMGAILTGGVSDIRSWMNKLYGEAFAAVYVQPGAKVAVHLDQQLAIDYEIKGRKVDYNAGANHVSANLD</sequence>
<keyword evidence="3" id="KW-1133">Transmembrane helix</keyword>
<feature type="transmembrane region" description="Helical" evidence="3">
    <location>
        <begin position="12"/>
        <end position="29"/>
    </location>
</feature>
<evidence type="ECO:0000256" key="3">
    <source>
        <dbReference type="SAM" id="Phobius"/>
    </source>
</evidence>
<dbReference type="AlphaFoldDB" id="A0A0P7CY40"/>
<name>A0A0P7CY40_PSEPU</name>
<protein>
    <submittedName>
        <fullName evidence="4">Integrating conjugative element protein</fullName>
    </submittedName>
</protein>
<dbReference type="OrthoDB" id="7061550at2"/>
<evidence type="ECO:0000256" key="1">
    <source>
        <dbReference type="SAM" id="Coils"/>
    </source>
</evidence>
<dbReference type="EMBL" id="MINH01000016">
    <property type="protein sequence ID" value="POG11722.1"/>
    <property type="molecule type" value="Genomic_DNA"/>
</dbReference>
<dbReference type="GeneID" id="93676462"/>
<proteinExistence type="predicted"/>
<comment type="caution">
    <text evidence="4">The sequence shown here is derived from an EMBL/GenBank/DDBJ whole genome shotgun (WGS) entry which is preliminary data.</text>
</comment>
<dbReference type="RefSeq" id="WP_023628671.1">
    <property type="nucleotide sequence ID" value="NZ_ABUNEW020000028.1"/>
</dbReference>
<accession>A0A0P7CY40</accession>